<dbReference type="Gene3D" id="3.40.50.450">
    <property type="match status" value="1"/>
</dbReference>
<dbReference type="GO" id="GO:0008714">
    <property type="term" value="F:AMP nucleosidase activity"/>
    <property type="evidence" value="ECO:0007669"/>
    <property type="project" value="UniProtKB-EC"/>
</dbReference>
<proteinExistence type="inferred from homology"/>
<evidence type="ECO:0000256" key="2">
    <source>
        <dbReference type="ARBA" id="ARBA00006763"/>
    </source>
</evidence>
<dbReference type="EC" id="3.2.2.n1" evidence="3"/>
<comment type="similarity">
    <text evidence="2 3">Belongs to the LOG family.</text>
</comment>
<dbReference type="AlphaFoldDB" id="A0A1N7BAU0"/>
<dbReference type="EMBL" id="FTNM01000007">
    <property type="protein sequence ID" value="SIR48491.1"/>
    <property type="molecule type" value="Genomic_DNA"/>
</dbReference>
<keyword evidence="3" id="KW-0203">Cytokinin biosynthesis</keyword>
<sequence length="211" mass="23305">MLEPFFVKRNFIGEQGIEMRNIGVFCGANVGINLMYSESAARLGELMAEQGIKLVYGGGNVGLMGVIADAVLAAGGTGIGVIPQSLVDREVAHRGLQELVVVETMHERKAIMAARSDAFIAMPGGFGTFDEICEIITWNQLGIIKKPVAFYNINGYWDKFFEMIDHTVAEGFVKGDQRENLIVESDAEVLLDRIRAYADSTSDYWIDFKRI</sequence>
<gene>
    <name evidence="4" type="ORF">SAMN05421545_3861</name>
</gene>
<evidence type="ECO:0000256" key="3">
    <source>
        <dbReference type="RuleBase" id="RU363015"/>
    </source>
</evidence>
<dbReference type="InterPro" id="IPR031100">
    <property type="entry name" value="LOG_fam"/>
</dbReference>
<keyword evidence="3" id="KW-0378">Hydrolase</keyword>
<keyword evidence="5" id="KW-1185">Reference proteome</keyword>
<dbReference type="Proteomes" id="UP000185924">
    <property type="component" value="Unassembled WGS sequence"/>
</dbReference>
<dbReference type="STRING" id="1077936.SAMN05421545_3861"/>
<evidence type="ECO:0000313" key="4">
    <source>
        <dbReference type="EMBL" id="SIR48491.1"/>
    </source>
</evidence>
<evidence type="ECO:0000256" key="1">
    <source>
        <dbReference type="ARBA" id="ARBA00000274"/>
    </source>
</evidence>
<dbReference type="PANTHER" id="PTHR31223:SF70">
    <property type="entry name" value="LOG FAMILY PROTEIN YJL055W"/>
    <property type="match status" value="1"/>
</dbReference>
<organism evidence="4 5">
    <name type="scientific">Pontibacter lucknowensis</name>
    <dbReference type="NCBI Taxonomy" id="1077936"/>
    <lineage>
        <taxon>Bacteria</taxon>
        <taxon>Pseudomonadati</taxon>
        <taxon>Bacteroidota</taxon>
        <taxon>Cytophagia</taxon>
        <taxon>Cytophagales</taxon>
        <taxon>Hymenobacteraceae</taxon>
        <taxon>Pontibacter</taxon>
    </lineage>
</organism>
<dbReference type="Pfam" id="PF03641">
    <property type="entry name" value="Lysine_decarbox"/>
    <property type="match status" value="1"/>
</dbReference>
<name>A0A1N7BAU0_9BACT</name>
<dbReference type="InterPro" id="IPR005269">
    <property type="entry name" value="LOG"/>
</dbReference>
<reference evidence="5" key="1">
    <citation type="submission" date="2017-01" db="EMBL/GenBank/DDBJ databases">
        <authorList>
            <person name="Varghese N."/>
            <person name="Submissions S."/>
        </authorList>
    </citation>
    <scope>NUCLEOTIDE SEQUENCE [LARGE SCALE GENOMIC DNA]</scope>
    <source>
        <strain evidence="5">DM9</strain>
    </source>
</reference>
<evidence type="ECO:0000313" key="5">
    <source>
        <dbReference type="Proteomes" id="UP000185924"/>
    </source>
</evidence>
<dbReference type="NCBIfam" id="TIGR00730">
    <property type="entry name" value="Rossman fold protein, TIGR00730 family"/>
    <property type="match status" value="1"/>
</dbReference>
<comment type="catalytic activity">
    <reaction evidence="1">
        <text>AMP + H2O = D-ribose 5-phosphate + adenine</text>
        <dbReference type="Rhea" id="RHEA:20129"/>
        <dbReference type="ChEBI" id="CHEBI:15377"/>
        <dbReference type="ChEBI" id="CHEBI:16708"/>
        <dbReference type="ChEBI" id="CHEBI:78346"/>
        <dbReference type="ChEBI" id="CHEBI:456215"/>
        <dbReference type="EC" id="3.2.2.4"/>
    </reaction>
</comment>
<protein>
    <recommendedName>
        <fullName evidence="3">Cytokinin riboside 5'-monophosphate phosphoribohydrolase</fullName>
        <ecNumber evidence="3">3.2.2.n1</ecNumber>
    </recommendedName>
</protein>
<dbReference type="SUPFAM" id="SSF102405">
    <property type="entry name" value="MCP/YpsA-like"/>
    <property type="match status" value="1"/>
</dbReference>
<dbReference type="GO" id="GO:0009691">
    <property type="term" value="P:cytokinin biosynthetic process"/>
    <property type="evidence" value="ECO:0007669"/>
    <property type="project" value="UniProtKB-UniRule"/>
</dbReference>
<dbReference type="GO" id="GO:0005829">
    <property type="term" value="C:cytosol"/>
    <property type="evidence" value="ECO:0007669"/>
    <property type="project" value="TreeGrafter"/>
</dbReference>
<dbReference type="PANTHER" id="PTHR31223">
    <property type="entry name" value="LOG FAMILY PROTEIN YJL055W"/>
    <property type="match status" value="1"/>
</dbReference>
<accession>A0A1N7BAU0</accession>